<feature type="transmembrane region" description="Helical" evidence="5">
    <location>
        <begin position="48"/>
        <end position="68"/>
    </location>
</feature>
<feature type="transmembrane region" description="Helical" evidence="5">
    <location>
        <begin position="171"/>
        <end position="193"/>
    </location>
</feature>
<accession>A0A8J2KMW9</accession>
<dbReference type="GO" id="GO:0008528">
    <property type="term" value="F:G protein-coupled peptide receptor activity"/>
    <property type="evidence" value="ECO:0007669"/>
    <property type="project" value="TreeGrafter"/>
</dbReference>
<feature type="transmembrane region" description="Helical" evidence="5">
    <location>
        <begin position="89"/>
        <end position="110"/>
    </location>
</feature>
<evidence type="ECO:0000256" key="3">
    <source>
        <dbReference type="ARBA" id="ARBA00022989"/>
    </source>
</evidence>
<dbReference type="GO" id="GO:0007166">
    <property type="term" value="P:cell surface receptor signaling pathway"/>
    <property type="evidence" value="ECO:0007669"/>
    <property type="project" value="InterPro"/>
</dbReference>
<feature type="domain" description="G-protein coupled receptors family 2 profile 2" evidence="6">
    <location>
        <begin position="43"/>
        <end position="254"/>
    </location>
</feature>
<evidence type="ECO:0000313" key="8">
    <source>
        <dbReference type="Proteomes" id="UP000708208"/>
    </source>
</evidence>
<dbReference type="PROSITE" id="PS50261">
    <property type="entry name" value="G_PROTEIN_RECEP_F2_4"/>
    <property type="match status" value="1"/>
</dbReference>
<evidence type="ECO:0000256" key="4">
    <source>
        <dbReference type="ARBA" id="ARBA00023136"/>
    </source>
</evidence>
<feature type="transmembrane region" description="Helical" evidence="5">
    <location>
        <begin position="213"/>
        <end position="234"/>
    </location>
</feature>
<comment type="caution">
    <text evidence="7">The sequence shown here is derived from an EMBL/GenBank/DDBJ whole genome shotgun (WGS) entry which is preliminary data.</text>
</comment>
<dbReference type="InterPro" id="IPR050332">
    <property type="entry name" value="GPCR_2"/>
</dbReference>
<dbReference type="InterPro" id="IPR000832">
    <property type="entry name" value="GPCR_2_secretin-like"/>
</dbReference>
<evidence type="ECO:0000313" key="7">
    <source>
        <dbReference type="EMBL" id="CAG7728830.1"/>
    </source>
</evidence>
<dbReference type="PANTHER" id="PTHR45620">
    <property type="entry name" value="PDF RECEPTOR-LIKE PROTEIN-RELATED"/>
    <property type="match status" value="1"/>
</dbReference>
<gene>
    <name evidence="7" type="ORF">AFUS01_LOCUS17585</name>
</gene>
<dbReference type="OrthoDB" id="6160250at2759"/>
<protein>
    <recommendedName>
        <fullName evidence="6">G-protein coupled receptors family 2 profile 2 domain-containing protein</fullName>
    </recommendedName>
</protein>
<evidence type="ECO:0000256" key="1">
    <source>
        <dbReference type="ARBA" id="ARBA00004141"/>
    </source>
</evidence>
<evidence type="ECO:0000256" key="5">
    <source>
        <dbReference type="SAM" id="Phobius"/>
    </source>
</evidence>
<dbReference type="GO" id="GO:0005886">
    <property type="term" value="C:plasma membrane"/>
    <property type="evidence" value="ECO:0007669"/>
    <property type="project" value="TreeGrafter"/>
</dbReference>
<keyword evidence="8" id="KW-1185">Reference proteome</keyword>
<dbReference type="AlphaFoldDB" id="A0A8J2KMW9"/>
<proteinExistence type="predicted"/>
<dbReference type="EMBL" id="CAJVCH010169269">
    <property type="protein sequence ID" value="CAG7728830.1"/>
    <property type="molecule type" value="Genomic_DNA"/>
</dbReference>
<organism evidence="7 8">
    <name type="scientific">Allacma fusca</name>
    <dbReference type="NCBI Taxonomy" id="39272"/>
    <lineage>
        <taxon>Eukaryota</taxon>
        <taxon>Metazoa</taxon>
        <taxon>Ecdysozoa</taxon>
        <taxon>Arthropoda</taxon>
        <taxon>Hexapoda</taxon>
        <taxon>Collembola</taxon>
        <taxon>Symphypleona</taxon>
        <taxon>Sminthuridae</taxon>
        <taxon>Allacma</taxon>
    </lineage>
</organism>
<dbReference type="PANTHER" id="PTHR45620:SF42">
    <property type="entry name" value="G-PROTEIN COUPLED RECEPTOR SEB-2"/>
    <property type="match status" value="1"/>
</dbReference>
<dbReference type="InterPro" id="IPR017981">
    <property type="entry name" value="GPCR_2-like_7TM"/>
</dbReference>
<name>A0A8J2KMW9_9HEXA</name>
<keyword evidence="4 5" id="KW-0472">Membrane</keyword>
<evidence type="ECO:0000256" key="2">
    <source>
        <dbReference type="ARBA" id="ARBA00022692"/>
    </source>
</evidence>
<dbReference type="GO" id="GO:0007188">
    <property type="term" value="P:adenylate cyclase-modulating G protein-coupled receptor signaling pathway"/>
    <property type="evidence" value="ECO:0007669"/>
    <property type="project" value="TreeGrafter"/>
</dbReference>
<keyword evidence="3 5" id="KW-1133">Transmembrane helix</keyword>
<reference evidence="7" key="1">
    <citation type="submission" date="2021-06" db="EMBL/GenBank/DDBJ databases">
        <authorList>
            <person name="Hodson N. C."/>
            <person name="Mongue J. A."/>
            <person name="Jaron S. K."/>
        </authorList>
    </citation>
    <scope>NUCLEOTIDE SEQUENCE</scope>
</reference>
<dbReference type="Proteomes" id="UP000708208">
    <property type="component" value="Unassembled WGS sequence"/>
</dbReference>
<evidence type="ECO:0000259" key="6">
    <source>
        <dbReference type="PROSITE" id="PS50261"/>
    </source>
</evidence>
<dbReference type="Pfam" id="PF00002">
    <property type="entry name" value="7tm_2"/>
    <property type="match status" value="1"/>
</dbReference>
<keyword evidence="2 5" id="KW-0812">Transmembrane</keyword>
<sequence length="337" mass="38956">MRNASVPKICDANGTWAKYLNSHREWTNYSTCSNHALETHKKKANVHVMAYTVSIIALIPALIIFFSYSSWTPFPICGLRVHRIILHQNLFISFLINGLFVIAVKTFIILNDLNSDKDAIQVSNQNTVWCRLLFIMTKYSRLTNYMWMFCEGYYLHKLIAAAFAEQESLLVFYLIGWVFPIIPTAIYAGLRLYDANEKCWVIPEETYEWVVNIPSLLSLLANLGFTIHIIYVLVMKLRASHSTNEPSQYRVSIRRRACSSEYVYALQNLLLLKAFFLSVHCERYVCVCLLRDGYLLRNLGIDSYVPKTICNWDGLRAICVWSMESNDVVPQLERSSQ</sequence>
<comment type="subcellular location">
    <subcellularLocation>
        <location evidence="1">Membrane</location>
        <topology evidence="1">Multi-pass membrane protein</topology>
    </subcellularLocation>
</comment>